<dbReference type="OrthoDB" id="6585699at2759"/>
<dbReference type="AlphaFoldDB" id="A0A3N4K3N3"/>
<dbReference type="EMBL" id="ML120354">
    <property type="protein sequence ID" value="RPB05177.1"/>
    <property type="molecule type" value="Genomic_DNA"/>
</dbReference>
<dbReference type="Pfam" id="PF05238">
    <property type="entry name" value="CENP-N"/>
    <property type="match status" value="2"/>
</dbReference>
<dbReference type="STRING" id="1336337.A0A3N4K3N3"/>
<reference evidence="2 3" key="1">
    <citation type="journal article" date="2018" name="Nat. Ecol. Evol.">
        <title>Pezizomycetes genomes reveal the molecular basis of ectomycorrhizal truffle lifestyle.</title>
        <authorList>
            <person name="Murat C."/>
            <person name="Payen T."/>
            <person name="Noel B."/>
            <person name="Kuo A."/>
            <person name="Morin E."/>
            <person name="Chen J."/>
            <person name="Kohler A."/>
            <person name="Krizsan K."/>
            <person name="Balestrini R."/>
            <person name="Da Silva C."/>
            <person name="Montanini B."/>
            <person name="Hainaut M."/>
            <person name="Levati E."/>
            <person name="Barry K.W."/>
            <person name="Belfiori B."/>
            <person name="Cichocki N."/>
            <person name="Clum A."/>
            <person name="Dockter R.B."/>
            <person name="Fauchery L."/>
            <person name="Guy J."/>
            <person name="Iotti M."/>
            <person name="Le Tacon F."/>
            <person name="Lindquist E.A."/>
            <person name="Lipzen A."/>
            <person name="Malagnac F."/>
            <person name="Mello A."/>
            <person name="Molinier V."/>
            <person name="Miyauchi S."/>
            <person name="Poulain J."/>
            <person name="Riccioni C."/>
            <person name="Rubini A."/>
            <person name="Sitrit Y."/>
            <person name="Splivallo R."/>
            <person name="Traeger S."/>
            <person name="Wang M."/>
            <person name="Zifcakova L."/>
            <person name="Wipf D."/>
            <person name="Zambonelli A."/>
            <person name="Paolocci F."/>
            <person name="Nowrousian M."/>
            <person name="Ottonello S."/>
            <person name="Baldrian P."/>
            <person name="Spatafora J.W."/>
            <person name="Henrissat B."/>
            <person name="Nagy L.G."/>
            <person name="Aury J.M."/>
            <person name="Wincker P."/>
            <person name="Grigoriev I.V."/>
            <person name="Bonfante P."/>
            <person name="Martin F.M."/>
        </authorList>
    </citation>
    <scope>NUCLEOTIDE SEQUENCE [LARGE SCALE GENOMIC DNA]</scope>
    <source>
        <strain evidence="2 3">120613-1</strain>
    </source>
</reference>
<dbReference type="Gene3D" id="3.10.20.720">
    <property type="match status" value="1"/>
</dbReference>
<feature type="region of interest" description="Disordered" evidence="1">
    <location>
        <begin position="329"/>
        <end position="370"/>
    </location>
</feature>
<sequence>MSKKRKSSTTANALPDILRIAYTPPARRLLSRLSKASLVELSLGWLGSTKVNLTRVEDDDEEVDEEDEELDMEVVRGIYEGFGRNKSVRAKEVVERIVEHEWRDGLTLGMVAELDFRCWALPTIPGWRRIWADEKEIDLLDHPSNQKWTSAQLYPLSKPTTTTTTSTSKTTFHPKTFAHTLSTLLRPLVSPHYYITHHPSLPIHMLRIQLHPSSSSSPTTTTLTLPANKQIFWLAFPESTDGYVFHTLPSTTTTTSSSPSSAGTALPEIVRESIATAVSKRGQHYGIRAARMSAKTLKAVAYHRGGEGDGGMLGGWSIFLKGGVGVDDEVFENPPREPLRRQQEEEGEDANETKRRKIAEARFGSGAKEGDGTGLENVVFALGEKFPSLPADQEDDGEEEEFRPKVTVRLEGSHVFAGVRSLVEGGVGFDGVKLPGWLTEEELFVACCSWGVTR</sequence>
<keyword evidence="3" id="KW-1185">Reference proteome</keyword>
<evidence type="ECO:0000256" key="1">
    <source>
        <dbReference type="SAM" id="MobiDB-lite"/>
    </source>
</evidence>
<accession>A0A3N4K3N3</accession>
<organism evidence="2 3">
    <name type="scientific">Choiromyces venosus 120613-1</name>
    <dbReference type="NCBI Taxonomy" id="1336337"/>
    <lineage>
        <taxon>Eukaryota</taxon>
        <taxon>Fungi</taxon>
        <taxon>Dikarya</taxon>
        <taxon>Ascomycota</taxon>
        <taxon>Pezizomycotina</taxon>
        <taxon>Pezizomycetes</taxon>
        <taxon>Pezizales</taxon>
        <taxon>Tuberaceae</taxon>
        <taxon>Choiromyces</taxon>
    </lineage>
</organism>
<dbReference type="Proteomes" id="UP000276215">
    <property type="component" value="Unassembled WGS sequence"/>
</dbReference>
<evidence type="ECO:0000313" key="3">
    <source>
        <dbReference type="Proteomes" id="UP000276215"/>
    </source>
</evidence>
<proteinExistence type="predicted"/>
<name>A0A3N4K3N3_9PEZI</name>
<gene>
    <name evidence="2" type="ORF">L873DRAFT_1785826</name>
</gene>
<feature type="compositionally biased region" description="Basic and acidic residues" evidence="1">
    <location>
        <begin position="334"/>
        <end position="344"/>
    </location>
</feature>
<dbReference type="GO" id="GO:0034080">
    <property type="term" value="P:CENP-A containing chromatin assembly"/>
    <property type="evidence" value="ECO:0007669"/>
    <property type="project" value="InterPro"/>
</dbReference>
<dbReference type="InterPro" id="IPR007902">
    <property type="entry name" value="Chl4/mis15/CENP-N"/>
</dbReference>
<protein>
    <submittedName>
        <fullName evidence="2">CHL4-domain-containing protein</fullName>
    </submittedName>
</protein>
<dbReference type="GO" id="GO:0007059">
    <property type="term" value="P:chromosome segregation"/>
    <property type="evidence" value="ECO:0007669"/>
    <property type="project" value="InterPro"/>
</dbReference>
<evidence type="ECO:0000313" key="2">
    <source>
        <dbReference type="EMBL" id="RPB05177.1"/>
    </source>
</evidence>